<evidence type="ECO:0000313" key="2">
    <source>
        <dbReference type="Proteomes" id="UP000256763"/>
    </source>
</evidence>
<dbReference type="OrthoDB" id="9787072at2"/>
<dbReference type="Proteomes" id="UP000256763">
    <property type="component" value="Unassembled WGS sequence"/>
</dbReference>
<proteinExistence type="predicted"/>
<comment type="caution">
    <text evidence="1">The sequence shown here is derived from an EMBL/GenBank/DDBJ whole genome shotgun (WGS) entry which is preliminary data.</text>
</comment>
<dbReference type="InterPro" id="IPR016181">
    <property type="entry name" value="Acyl_CoA_acyltransferase"/>
</dbReference>
<dbReference type="EMBL" id="NFZW01000006">
    <property type="protein sequence ID" value="RFA37883.1"/>
    <property type="molecule type" value="Genomic_DNA"/>
</dbReference>
<protein>
    <recommendedName>
        <fullName evidence="3">Acyl-homoserine-lactone synthase</fullName>
    </recommendedName>
</protein>
<dbReference type="AlphaFoldDB" id="A0A3E0X0E4"/>
<gene>
    <name evidence="1" type="ORF">CAL65_08110</name>
</gene>
<sequence>MAFTTDYLKNVRIARPEDVSDALNLRYRHICRWNRYLPDRGTPELSIGDKFDPYTDYLVYRDEANAVKGMVRMIRPNPLGFFMQQYVDPRAYFATAGDVWELSELVIHKDEHDTFKVLGALTAAVTRYLVRNEAERIASISIKPIHKYMRRIGFINTGVTFPTGWNQPMTLHVCPGSDRLLQHVLAVFSEDSRDDLLCFVFPHGDRQVVYG</sequence>
<organism evidence="1 2">
    <name type="scientific">Alkalilimnicola ehrlichii</name>
    <dbReference type="NCBI Taxonomy" id="351052"/>
    <lineage>
        <taxon>Bacteria</taxon>
        <taxon>Pseudomonadati</taxon>
        <taxon>Pseudomonadota</taxon>
        <taxon>Gammaproteobacteria</taxon>
        <taxon>Chromatiales</taxon>
        <taxon>Ectothiorhodospiraceae</taxon>
        <taxon>Alkalilimnicola</taxon>
    </lineage>
</organism>
<dbReference type="Pfam" id="PF13444">
    <property type="entry name" value="Acetyltransf_5"/>
    <property type="match status" value="1"/>
</dbReference>
<keyword evidence="2" id="KW-1185">Reference proteome</keyword>
<name>A0A3E0X0E4_9GAMM</name>
<dbReference type="Gene3D" id="3.40.630.30">
    <property type="match status" value="1"/>
</dbReference>
<reference evidence="2" key="1">
    <citation type="submission" date="2017-05" db="EMBL/GenBank/DDBJ databases">
        <authorList>
            <person name="Sharma S."/>
            <person name="Sidhu C."/>
            <person name="Pinnaka A.K."/>
        </authorList>
    </citation>
    <scope>NUCLEOTIDE SEQUENCE [LARGE SCALE GENOMIC DNA]</scope>
    <source>
        <strain evidence="2">AK93</strain>
    </source>
</reference>
<accession>A0A3E0X0E4</accession>
<dbReference type="SUPFAM" id="SSF55729">
    <property type="entry name" value="Acyl-CoA N-acyltransferases (Nat)"/>
    <property type="match status" value="1"/>
</dbReference>
<dbReference type="RefSeq" id="WP_116301594.1">
    <property type="nucleotide sequence ID" value="NZ_NFZV01000005.1"/>
</dbReference>
<evidence type="ECO:0008006" key="3">
    <source>
        <dbReference type="Google" id="ProtNLM"/>
    </source>
</evidence>
<evidence type="ECO:0000313" key="1">
    <source>
        <dbReference type="EMBL" id="RFA37883.1"/>
    </source>
</evidence>